<reference evidence="1 2" key="1">
    <citation type="journal article" date="2014" name="Acta Crystallogr. D">
        <title>Structure-based characterization and antifreeze properties of a hyperactive ice-binding protein from the Antarctic bacterium Flavobacterium frigoris PS1.</title>
        <authorList>
            <person name="Do H."/>
            <person name="Kim S.J."/>
            <person name="Kim H.J."/>
            <person name="Lee J.H."/>
        </authorList>
    </citation>
    <scope>NUCLEOTIDE SEQUENCE [LARGE SCALE GENOMIC DNA]</scope>
    <source>
        <strain evidence="1 2">PS1</strain>
    </source>
</reference>
<comment type="caution">
    <text evidence="1">The sequence shown here is derived from an EMBL/GenBank/DDBJ whole genome shotgun (WGS) entry which is preliminary data.</text>
</comment>
<sequence>MNYSVKASISSNKDAGVHIKESEISFGISPHTEASLPNPAELFLGSFSACILKNVARFSVMMNFEYSSAELTVNAVRLEKPPRMDEIQYELIIYSQDDSLNIDLLQKNVEKFGTIFNTVKACCTVNGTVKKIKS</sequence>
<dbReference type="PATRIC" id="fig|1086011.3.peg.621"/>
<dbReference type="Proteomes" id="UP000005566">
    <property type="component" value="Unassembled WGS sequence"/>
</dbReference>
<evidence type="ECO:0008006" key="3">
    <source>
        <dbReference type="Google" id="ProtNLM"/>
    </source>
</evidence>
<keyword evidence="2" id="KW-1185">Reference proteome</keyword>
<name>H7FNG1_FLAFP</name>
<accession>H7FNG1</accession>
<dbReference type="RefSeq" id="WP_007136809.1">
    <property type="nucleotide sequence ID" value="NZ_AHKF01000010.1"/>
</dbReference>
<dbReference type="eggNOG" id="COG1765">
    <property type="taxonomic scope" value="Bacteria"/>
</dbReference>
<dbReference type="InterPro" id="IPR036102">
    <property type="entry name" value="OsmC/Ohrsf"/>
</dbReference>
<dbReference type="Gene3D" id="3.30.300.20">
    <property type="match status" value="1"/>
</dbReference>
<dbReference type="InterPro" id="IPR003718">
    <property type="entry name" value="OsmC/Ohr_fam"/>
</dbReference>
<organism evidence="1 2">
    <name type="scientific">Flavobacterium frigoris (strain PS1)</name>
    <dbReference type="NCBI Taxonomy" id="1086011"/>
    <lineage>
        <taxon>Bacteria</taxon>
        <taxon>Pseudomonadati</taxon>
        <taxon>Bacteroidota</taxon>
        <taxon>Flavobacteriia</taxon>
        <taxon>Flavobacteriales</taxon>
        <taxon>Flavobacteriaceae</taxon>
        <taxon>Flavobacterium</taxon>
    </lineage>
</organism>
<evidence type="ECO:0000313" key="2">
    <source>
        <dbReference type="Proteomes" id="UP000005566"/>
    </source>
</evidence>
<dbReference type="AlphaFoldDB" id="H7FNG1"/>
<protein>
    <recommendedName>
        <fullName evidence="3">OsmC-like protein</fullName>
    </recommendedName>
</protein>
<gene>
    <name evidence="1" type="ORF">HJ01_00632</name>
</gene>
<dbReference type="STRING" id="1086011.HJ01_00632"/>
<dbReference type="EMBL" id="AHKF01000010">
    <property type="protein sequence ID" value="EIA09950.1"/>
    <property type="molecule type" value="Genomic_DNA"/>
</dbReference>
<dbReference type="Pfam" id="PF02566">
    <property type="entry name" value="OsmC"/>
    <property type="match status" value="1"/>
</dbReference>
<dbReference type="SUPFAM" id="SSF82784">
    <property type="entry name" value="OsmC-like"/>
    <property type="match status" value="1"/>
</dbReference>
<evidence type="ECO:0000313" key="1">
    <source>
        <dbReference type="EMBL" id="EIA09950.1"/>
    </source>
</evidence>
<proteinExistence type="predicted"/>
<dbReference type="OrthoDB" id="9781312at2"/>
<dbReference type="InterPro" id="IPR015946">
    <property type="entry name" value="KH_dom-like_a/b"/>
</dbReference>